<gene>
    <name evidence="3" type="ORF">OG327_35455</name>
</gene>
<reference evidence="3" key="1">
    <citation type="submission" date="2022-10" db="EMBL/GenBank/DDBJ databases">
        <title>The complete genomes of actinobacterial strains from the NBC collection.</title>
        <authorList>
            <person name="Joergensen T.S."/>
            <person name="Alvarez Arevalo M."/>
            <person name="Sterndorff E.B."/>
            <person name="Faurdal D."/>
            <person name="Vuksanovic O."/>
            <person name="Mourched A.-S."/>
            <person name="Charusanti P."/>
            <person name="Shaw S."/>
            <person name="Blin K."/>
            <person name="Weber T."/>
        </authorList>
    </citation>
    <scope>NUCLEOTIDE SEQUENCE</scope>
    <source>
        <strain evidence="3">NBC_00049</strain>
    </source>
</reference>
<keyword evidence="1" id="KW-1133">Transmembrane helix</keyword>
<evidence type="ECO:0000256" key="2">
    <source>
        <dbReference type="SAM" id="SignalP"/>
    </source>
</evidence>
<protein>
    <submittedName>
        <fullName evidence="3">Uncharacterized protein</fullName>
    </submittedName>
</protein>
<sequence>MRRSTPLARVLGAAALLSAAVALGAAHVDGAGSPGTARPDVLLPLLVAGVLAAGWVCAVRAAPRVEPLPVAPVRTGIPAVLGPVRRDPGHLAGALLILWGPYEAAAAAYAGSGSVAGSALCLITFLFAVVLSLYALGGLLGRQLGPAERILREDAAAGRVRAVRVRIDTAVWENLTRPAGTGTGKIRVDSTRRLELTPRTPGIARSPVDFQPMSGSTFRIATGDKHLAQAAARLLGHEAWLCWPTRWKQVLAQPVDRRFPLPAALVTDSGHVVWGRTFEADWDRYLRASVAPEHPTDPQLSAVPVPRPSRFVHRAHVPGLLILAGAFLTALPYLLGLVPVPVALVLGAVAGVLVLGAGLRVSGRAMWPDPELWTVRDGPHPTLR</sequence>
<keyword evidence="1" id="KW-0472">Membrane</keyword>
<name>A0AAU2JZB8_9ACTN</name>
<evidence type="ECO:0000256" key="1">
    <source>
        <dbReference type="SAM" id="Phobius"/>
    </source>
</evidence>
<feature type="chain" id="PRO_5043928395" evidence="2">
    <location>
        <begin position="26"/>
        <end position="384"/>
    </location>
</feature>
<proteinExistence type="predicted"/>
<keyword evidence="2" id="KW-0732">Signal</keyword>
<dbReference type="EMBL" id="CP108264">
    <property type="protein sequence ID" value="WTU78176.1"/>
    <property type="molecule type" value="Genomic_DNA"/>
</dbReference>
<organism evidence="3">
    <name type="scientific">Streptomyces sp. NBC_00049</name>
    <dbReference type="NCBI Taxonomy" id="2903617"/>
    <lineage>
        <taxon>Bacteria</taxon>
        <taxon>Bacillati</taxon>
        <taxon>Actinomycetota</taxon>
        <taxon>Actinomycetes</taxon>
        <taxon>Kitasatosporales</taxon>
        <taxon>Streptomycetaceae</taxon>
        <taxon>Streptomyces</taxon>
    </lineage>
</organism>
<dbReference type="AlphaFoldDB" id="A0AAU2JZB8"/>
<evidence type="ECO:0000313" key="3">
    <source>
        <dbReference type="EMBL" id="WTU78176.1"/>
    </source>
</evidence>
<feature type="transmembrane region" description="Helical" evidence="1">
    <location>
        <begin position="42"/>
        <end position="62"/>
    </location>
</feature>
<keyword evidence="1" id="KW-0812">Transmembrane</keyword>
<feature type="transmembrane region" description="Helical" evidence="1">
    <location>
        <begin position="116"/>
        <end position="140"/>
    </location>
</feature>
<accession>A0AAU2JZB8</accession>
<feature type="transmembrane region" description="Helical" evidence="1">
    <location>
        <begin position="317"/>
        <end position="335"/>
    </location>
</feature>
<feature type="signal peptide" evidence="2">
    <location>
        <begin position="1"/>
        <end position="25"/>
    </location>
</feature>
<feature type="transmembrane region" description="Helical" evidence="1">
    <location>
        <begin position="91"/>
        <end position="110"/>
    </location>
</feature>
<feature type="transmembrane region" description="Helical" evidence="1">
    <location>
        <begin position="341"/>
        <end position="359"/>
    </location>
</feature>